<reference evidence="1" key="1">
    <citation type="journal article" date="2021" name="PeerJ">
        <title>Extensive microbial diversity within the chicken gut microbiome revealed by metagenomics and culture.</title>
        <authorList>
            <person name="Gilroy R."/>
            <person name="Ravi A."/>
            <person name="Getino M."/>
            <person name="Pursley I."/>
            <person name="Horton D.L."/>
            <person name="Alikhan N.F."/>
            <person name="Baker D."/>
            <person name="Gharbi K."/>
            <person name="Hall N."/>
            <person name="Watson M."/>
            <person name="Adriaenssens E.M."/>
            <person name="Foster-Nyarko E."/>
            <person name="Jarju S."/>
            <person name="Secka A."/>
            <person name="Antonio M."/>
            <person name="Oren A."/>
            <person name="Chaudhuri R.R."/>
            <person name="La Ragione R."/>
            <person name="Hildebrand F."/>
            <person name="Pallen M.J."/>
        </authorList>
    </citation>
    <scope>NUCLEOTIDE SEQUENCE</scope>
    <source>
        <strain evidence="1">CHK192-19661</strain>
    </source>
</reference>
<reference evidence="1" key="2">
    <citation type="submission" date="2021-04" db="EMBL/GenBank/DDBJ databases">
        <authorList>
            <person name="Gilroy R."/>
        </authorList>
    </citation>
    <scope>NUCLEOTIDE SEQUENCE</scope>
    <source>
        <strain evidence="1">CHK192-19661</strain>
    </source>
</reference>
<accession>A0A9D2D5X4</accession>
<dbReference type="AlphaFoldDB" id="A0A9D2D5X4"/>
<protein>
    <submittedName>
        <fullName evidence="1">Uncharacterized protein</fullName>
    </submittedName>
</protein>
<organism evidence="1 2">
    <name type="scientific">Candidatus Borkfalkia avicola</name>
    <dbReference type="NCBI Taxonomy" id="2838503"/>
    <lineage>
        <taxon>Bacteria</taxon>
        <taxon>Bacillati</taxon>
        <taxon>Bacillota</taxon>
        <taxon>Clostridia</taxon>
        <taxon>Christensenellales</taxon>
        <taxon>Christensenellaceae</taxon>
        <taxon>Candidatus Borkfalkia</taxon>
    </lineage>
</organism>
<proteinExistence type="predicted"/>
<evidence type="ECO:0000313" key="2">
    <source>
        <dbReference type="Proteomes" id="UP000824025"/>
    </source>
</evidence>
<comment type="caution">
    <text evidence="1">The sequence shown here is derived from an EMBL/GenBank/DDBJ whole genome shotgun (WGS) entry which is preliminary data.</text>
</comment>
<gene>
    <name evidence="1" type="ORF">H9726_00950</name>
</gene>
<dbReference type="Proteomes" id="UP000824025">
    <property type="component" value="Unassembled WGS sequence"/>
</dbReference>
<name>A0A9D2D5X4_9FIRM</name>
<evidence type="ECO:0000313" key="1">
    <source>
        <dbReference type="EMBL" id="HIZ09030.1"/>
    </source>
</evidence>
<dbReference type="EMBL" id="DXCF01000004">
    <property type="protein sequence ID" value="HIZ09030.1"/>
    <property type="molecule type" value="Genomic_DNA"/>
</dbReference>
<sequence length="285" mass="31832">MEGKDFSGIPEAEFARRQGELDVEKWLASERAGSDLCGSMSWCAFCMKAEMYPCAKAELREKIDAALRDIAGEEVGREAADGRAAAEEIAAAQEDAPAAVGELAEEELAEKQVADSTDNVPEGYERVVRYRRSFRSKLIQNEGVQDAYTELKNALLGYAGVKSRLCQGSENFRVGKKKIAKFAVSGKTLSLFLALPPAEFEESSFRFEDVSEKKSHRETPMRLRLTSRRAVRQAKQLLGRLAAEEGLAEVGCMYTDFHYEYKTDDCLIKKGLIRPYFALVRKKSK</sequence>